<name>A0A2T3BD49_AMORE</name>
<reference evidence="2 3" key="1">
    <citation type="journal article" date="2018" name="New Phytol.">
        <title>Comparative genomics and transcriptomics depict ericoid mycorrhizal fungi as versatile saprotrophs and plant mutualists.</title>
        <authorList>
            <person name="Martino E."/>
            <person name="Morin E."/>
            <person name="Grelet G.A."/>
            <person name="Kuo A."/>
            <person name="Kohler A."/>
            <person name="Daghino S."/>
            <person name="Barry K.W."/>
            <person name="Cichocki N."/>
            <person name="Clum A."/>
            <person name="Dockter R.B."/>
            <person name="Hainaut M."/>
            <person name="Kuo R.C."/>
            <person name="LaButti K."/>
            <person name="Lindahl B.D."/>
            <person name="Lindquist E.A."/>
            <person name="Lipzen A."/>
            <person name="Khouja H.R."/>
            <person name="Magnuson J."/>
            <person name="Murat C."/>
            <person name="Ohm R.A."/>
            <person name="Singer S.W."/>
            <person name="Spatafora J.W."/>
            <person name="Wang M."/>
            <person name="Veneault-Fourrey C."/>
            <person name="Henrissat B."/>
            <person name="Grigoriev I.V."/>
            <person name="Martin F.M."/>
            <person name="Perotto S."/>
        </authorList>
    </citation>
    <scope>NUCLEOTIDE SEQUENCE [LARGE SCALE GENOMIC DNA]</scope>
    <source>
        <strain evidence="2 3">ATCC 22711</strain>
    </source>
</reference>
<dbReference type="RefSeq" id="XP_024724783.1">
    <property type="nucleotide sequence ID" value="XM_024862948.1"/>
</dbReference>
<proteinExistence type="predicted"/>
<sequence length="64" mass="7329">MPPMGTPVDPARKKRHLQTTLSRSISPGRYLSHLKSSPREARIQFLELEQGALRELRADKCDEE</sequence>
<dbReference type="EMBL" id="KZ679006">
    <property type="protein sequence ID" value="PSS27258.1"/>
    <property type="molecule type" value="Genomic_DNA"/>
</dbReference>
<evidence type="ECO:0000313" key="3">
    <source>
        <dbReference type="Proteomes" id="UP000241818"/>
    </source>
</evidence>
<dbReference type="GeneID" id="36571029"/>
<evidence type="ECO:0000256" key="1">
    <source>
        <dbReference type="SAM" id="MobiDB-lite"/>
    </source>
</evidence>
<gene>
    <name evidence="2" type="ORF">M430DRAFT_14544</name>
</gene>
<organism evidence="2 3">
    <name type="scientific">Amorphotheca resinae ATCC 22711</name>
    <dbReference type="NCBI Taxonomy" id="857342"/>
    <lineage>
        <taxon>Eukaryota</taxon>
        <taxon>Fungi</taxon>
        <taxon>Dikarya</taxon>
        <taxon>Ascomycota</taxon>
        <taxon>Pezizomycotina</taxon>
        <taxon>Leotiomycetes</taxon>
        <taxon>Helotiales</taxon>
        <taxon>Amorphothecaceae</taxon>
        <taxon>Amorphotheca</taxon>
    </lineage>
</organism>
<evidence type="ECO:0000313" key="2">
    <source>
        <dbReference type="EMBL" id="PSS27258.1"/>
    </source>
</evidence>
<accession>A0A2T3BD49</accession>
<protein>
    <submittedName>
        <fullName evidence="2">Uncharacterized protein</fullName>
    </submittedName>
</protein>
<dbReference type="Proteomes" id="UP000241818">
    <property type="component" value="Unassembled WGS sequence"/>
</dbReference>
<feature type="region of interest" description="Disordered" evidence="1">
    <location>
        <begin position="1"/>
        <end position="33"/>
    </location>
</feature>
<dbReference type="AlphaFoldDB" id="A0A2T3BD49"/>
<keyword evidence="3" id="KW-1185">Reference proteome</keyword>
<dbReference type="InParanoid" id="A0A2T3BD49"/>